<sequence>MRSFFLSTVALLVVFLSTTTAFAPPSTSISSVQKQSVATVVSSTALNERQWNFNEGRGPWGMKKNAEIWNGRAAQMGFTIVLLQELITGKGVVQGLQDGDFINTAFLGAAVVSTVLLTIWLAIQGKEKLMDEM</sequence>
<keyword evidence="1" id="KW-0472">Membrane</keyword>
<dbReference type="AlphaFoldDB" id="A0A6S8Z6B1"/>
<reference evidence="3" key="1">
    <citation type="submission" date="2021-01" db="EMBL/GenBank/DDBJ databases">
        <authorList>
            <person name="Corre E."/>
            <person name="Pelletier E."/>
            <person name="Niang G."/>
            <person name="Scheremetjew M."/>
            <person name="Finn R."/>
            <person name="Kale V."/>
            <person name="Holt S."/>
            <person name="Cochrane G."/>
            <person name="Meng A."/>
            <person name="Brown T."/>
            <person name="Cohen L."/>
        </authorList>
    </citation>
    <scope>NUCLEOTIDE SEQUENCE</scope>
    <source>
        <strain evidence="3">Pop2</strain>
    </source>
</reference>
<keyword evidence="1" id="KW-1133">Transmembrane helix</keyword>
<proteinExistence type="predicted"/>
<evidence type="ECO:0000256" key="1">
    <source>
        <dbReference type="SAM" id="Phobius"/>
    </source>
</evidence>
<evidence type="ECO:0000313" key="3">
    <source>
        <dbReference type="EMBL" id="CAD9339939.1"/>
    </source>
</evidence>
<evidence type="ECO:0000256" key="2">
    <source>
        <dbReference type="SAM" id="SignalP"/>
    </source>
</evidence>
<keyword evidence="1" id="KW-0812">Transmembrane</keyword>
<keyword evidence="2" id="KW-0732">Signal</keyword>
<feature type="transmembrane region" description="Helical" evidence="1">
    <location>
        <begin position="101"/>
        <end position="123"/>
    </location>
</feature>
<dbReference type="EMBL" id="HBGN01025037">
    <property type="protein sequence ID" value="CAD9339939.1"/>
    <property type="molecule type" value="Transcribed_RNA"/>
</dbReference>
<feature type="signal peptide" evidence="2">
    <location>
        <begin position="1"/>
        <end position="21"/>
    </location>
</feature>
<gene>
    <name evidence="3" type="ORF">DBRI1063_LOCUS16026</name>
</gene>
<name>A0A6S8Z6B1_9STRA</name>
<accession>A0A6S8Z6B1</accession>
<dbReference type="SUPFAM" id="SSF103511">
    <property type="entry name" value="Chlorophyll a-b binding protein"/>
    <property type="match status" value="1"/>
</dbReference>
<organism evidence="3">
    <name type="scientific">Ditylum brightwellii</name>
    <dbReference type="NCBI Taxonomy" id="49249"/>
    <lineage>
        <taxon>Eukaryota</taxon>
        <taxon>Sar</taxon>
        <taxon>Stramenopiles</taxon>
        <taxon>Ochrophyta</taxon>
        <taxon>Bacillariophyta</taxon>
        <taxon>Mediophyceae</taxon>
        <taxon>Lithodesmiophycidae</taxon>
        <taxon>Lithodesmiales</taxon>
        <taxon>Lithodesmiaceae</taxon>
        <taxon>Ditylum</taxon>
    </lineage>
</organism>
<protein>
    <submittedName>
        <fullName evidence="3">Uncharacterized protein</fullName>
    </submittedName>
</protein>
<feature type="chain" id="PRO_5030159499" evidence="2">
    <location>
        <begin position="22"/>
        <end position="133"/>
    </location>
</feature>
<dbReference type="Gene3D" id="1.10.3460.10">
    <property type="entry name" value="Chlorophyll a/b binding protein domain"/>
    <property type="match status" value="1"/>
</dbReference>